<keyword evidence="4 6" id="KW-1133">Transmembrane helix</keyword>
<dbReference type="AlphaFoldDB" id="A0A0S2FB98"/>
<comment type="subcellular location">
    <subcellularLocation>
        <location evidence="6">Cell membrane</location>
        <topology evidence="6">Multi-pass membrane protein</topology>
    </subcellularLocation>
    <subcellularLocation>
        <location evidence="1">Membrane</location>
    </subcellularLocation>
</comment>
<dbReference type="InterPro" id="IPR002994">
    <property type="entry name" value="Surf1/Shy1"/>
</dbReference>
<protein>
    <recommendedName>
        <fullName evidence="6">SURF1-like protein</fullName>
    </recommendedName>
</protein>
<accession>A0A0S2FB98</accession>
<keyword evidence="6" id="KW-1003">Cell membrane</keyword>
<dbReference type="Pfam" id="PF02104">
    <property type="entry name" value="SURF1"/>
    <property type="match status" value="1"/>
</dbReference>
<dbReference type="PANTHER" id="PTHR23427:SF2">
    <property type="entry name" value="SURFEIT LOCUS PROTEIN 1"/>
    <property type="match status" value="1"/>
</dbReference>
<evidence type="ECO:0000313" key="7">
    <source>
        <dbReference type="EMBL" id="ALN80831.1"/>
    </source>
</evidence>
<sequence>MTANTAKRPRSRFALAVLSSLFLAAFLGLIALGSWQVQRRAWKLDLIQRVEARVHAPPGAAPGPADWAQVSAARDEYRHVRLDGHYLRGKDSLVQAVTAIGPGFWLLSPFQTGDGTIVLVNRGFVPGKREAVAAADSLSDTQVTGLLRLSEPGGGFLRKNAPQQDRWYSRDVAAIAAARGLQRVAPYFVDADRRDDSPVAANAEPAWPVGGLTVIKFPNNHLVYALTWFGLALMVAAAAWRVALEERRRRRATASLDDIR</sequence>
<dbReference type="PANTHER" id="PTHR23427">
    <property type="entry name" value="SURFEIT LOCUS PROTEIN"/>
    <property type="match status" value="1"/>
</dbReference>
<dbReference type="PATRIC" id="fig|84531.8.peg.2712"/>
<dbReference type="GO" id="GO:0005886">
    <property type="term" value="C:plasma membrane"/>
    <property type="evidence" value="ECO:0007669"/>
    <property type="project" value="UniProtKB-SubCell"/>
</dbReference>
<name>A0A0S2FB98_LYSAN</name>
<organism evidence="7 8">
    <name type="scientific">Lysobacter antibioticus</name>
    <dbReference type="NCBI Taxonomy" id="84531"/>
    <lineage>
        <taxon>Bacteria</taxon>
        <taxon>Pseudomonadati</taxon>
        <taxon>Pseudomonadota</taxon>
        <taxon>Gammaproteobacteria</taxon>
        <taxon>Lysobacterales</taxon>
        <taxon>Lysobacteraceae</taxon>
        <taxon>Lysobacter</taxon>
    </lineage>
</organism>
<dbReference type="EMBL" id="CP011129">
    <property type="protein sequence ID" value="ALN80831.1"/>
    <property type="molecule type" value="Genomic_DNA"/>
</dbReference>
<keyword evidence="5 6" id="KW-0472">Membrane</keyword>
<evidence type="ECO:0000256" key="5">
    <source>
        <dbReference type="ARBA" id="ARBA00023136"/>
    </source>
</evidence>
<dbReference type="InterPro" id="IPR045214">
    <property type="entry name" value="Surf1/Surf4"/>
</dbReference>
<evidence type="ECO:0000256" key="2">
    <source>
        <dbReference type="ARBA" id="ARBA00007165"/>
    </source>
</evidence>
<keyword evidence="8" id="KW-1185">Reference proteome</keyword>
<gene>
    <name evidence="7" type="ORF">LA76x_2701</name>
</gene>
<reference evidence="7 8" key="1">
    <citation type="journal article" date="2015" name="BMC Genomics">
        <title>Comparative genomics and metabolic profiling of the genus Lysobacter.</title>
        <authorList>
            <person name="de Bruijn I."/>
            <person name="Cheng X."/>
            <person name="de Jager V."/>
            <person name="Exposito R.G."/>
            <person name="Watrous J."/>
            <person name="Patel N."/>
            <person name="Postma J."/>
            <person name="Dorrestein P.C."/>
            <person name="Kobayashi D."/>
            <person name="Raaijmakers J.M."/>
        </authorList>
    </citation>
    <scope>NUCLEOTIDE SEQUENCE [LARGE SCALE GENOMIC DNA]</scope>
    <source>
        <strain evidence="7 8">76</strain>
    </source>
</reference>
<evidence type="ECO:0000256" key="1">
    <source>
        <dbReference type="ARBA" id="ARBA00004370"/>
    </source>
</evidence>
<dbReference type="RefSeq" id="WP_057918038.1">
    <property type="nucleotide sequence ID" value="NZ_CP011129.1"/>
</dbReference>
<feature type="transmembrane region" description="Helical" evidence="6">
    <location>
        <begin position="222"/>
        <end position="243"/>
    </location>
</feature>
<comment type="similarity">
    <text evidence="2 6">Belongs to the SURF1 family.</text>
</comment>
<dbReference type="PROSITE" id="PS50895">
    <property type="entry name" value="SURF1"/>
    <property type="match status" value="1"/>
</dbReference>
<evidence type="ECO:0000256" key="3">
    <source>
        <dbReference type="ARBA" id="ARBA00022692"/>
    </source>
</evidence>
<dbReference type="Proteomes" id="UP000060787">
    <property type="component" value="Chromosome"/>
</dbReference>
<evidence type="ECO:0000256" key="6">
    <source>
        <dbReference type="RuleBase" id="RU363076"/>
    </source>
</evidence>
<dbReference type="KEGG" id="lab:LA76x_2701"/>
<proteinExistence type="inferred from homology"/>
<keyword evidence="3 6" id="KW-0812">Transmembrane</keyword>
<dbReference type="CDD" id="cd06662">
    <property type="entry name" value="SURF1"/>
    <property type="match status" value="1"/>
</dbReference>
<evidence type="ECO:0000256" key="4">
    <source>
        <dbReference type="ARBA" id="ARBA00022989"/>
    </source>
</evidence>
<comment type="caution">
    <text evidence="6">Lacks conserved residue(s) required for the propagation of feature annotation.</text>
</comment>
<dbReference type="eggNOG" id="COG3346">
    <property type="taxonomic scope" value="Bacteria"/>
</dbReference>
<evidence type="ECO:0000313" key="8">
    <source>
        <dbReference type="Proteomes" id="UP000060787"/>
    </source>
</evidence>
<dbReference type="STRING" id="84531.LA76x_2701"/>